<feature type="domain" description="HP" evidence="6">
    <location>
        <begin position="346"/>
        <end position="411"/>
    </location>
</feature>
<dbReference type="EMBL" id="CACVKT020010428">
    <property type="protein sequence ID" value="CAC5426396.1"/>
    <property type="molecule type" value="Genomic_DNA"/>
</dbReference>
<dbReference type="AlphaFoldDB" id="A0A6J8F3V2"/>
<feature type="region of interest" description="Disordered" evidence="5">
    <location>
        <begin position="127"/>
        <end position="185"/>
    </location>
</feature>
<dbReference type="InterPro" id="IPR036886">
    <property type="entry name" value="Villin_headpiece_dom_sf"/>
</dbReference>
<evidence type="ECO:0000259" key="6">
    <source>
        <dbReference type="PROSITE" id="PS51089"/>
    </source>
</evidence>
<keyword evidence="3" id="KW-0597">Phosphoprotein</keyword>
<dbReference type="PANTHER" id="PTHR24213">
    <property type="entry name" value="ACTIN-BINDING LIM PROTEIN"/>
    <property type="match status" value="1"/>
</dbReference>
<dbReference type="GO" id="GO:0007010">
    <property type="term" value="P:cytoskeleton organization"/>
    <property type="evidence" value="ECO:0007669"/>
    <property type="project" value="InterPro"/>
</dbReference>
<organism evidence="7 8">
    <name type="scientific">Mytilus coruscus</name>
    <name type="common">Sea mussel</name>
    <dbReference type="NCBI Taxonomy" id="42192"/>
    <lineage>
        <taxon>Eukaryota</taxon>
        <taxon>Metazoa</taxon>
        <taxon>Spiralia</taxon>
        <taxon>Lophotrochozoa</taxon>
        <taxon>Mollusca</taxon>
        <taxon>Bivalvia</taxon>
        <taxon>Autobranchia</taxon>
        <taxon>Pteriomorphia</taxon>
        <taxon>Mytilida</taxon>
        <taxon>Mytiloidea</taxon>
        <taxon>Mytilidae</taxon>
        <taxon>Mytilinae</taxon>
        <taxon>Mytilus</taxon>
    </lineage>
</organism>
<dbReference type="InterPro" id="IPR003128">
    <property type="entry name" value="Villin_headpiece"/>
</dbReference>
<comment type="subcellular location">
    <subcellularLocation>
        <location evidence="1">Cytoplasm</location>
    </subcellularLocation>
</comment>
<dbReference type="PANTHER" id="PTHR24213:SF9">
    <property type="entry name" value="UNCOORDINATED 115A, ISOFORM B-RELATED"/>
    <property type="match status" value="1"/>
</dbReference>
<dbReference type="GO" id="GO:0015629">
    <property type="term" value="C:actin cytoskeleton"/>
    <property type="evidence" value="ECO:0007669"/>
    <property type="project" value="TreeGrafter"/>
</dbReference>
<name>A0A6J8F3V2_MYTCO</name>
<evidence type="ECO:0000256" key="3">
    <source>
        <dbReference type="ARBA" id="ARBA00022553"/>
    </source>
</evidence>
<dbReference type="GO" id="GO:0030032">
    <property type="term" value="P:lamellipodium assembly"/>
    <property type="evidence" value="ECO:0007669"/>
    <property type="project" value="TreeGrafter"/>
</dbReference>
<dbReference type="Pfam" id="PF16182">
    <property type="entry name" value="AbLIM_anchor"/>
    <property type="match status" value="1"/>
</dbReference>
<sequence>MPCCRPENQNVNIKSSQDSLDERGSALSFGKFYNSSYLQKATYLKKATTTPTTNGQKSPHFHRPANFSYNKGTPQYLKSTNKSGMAALASGGKVIVKRTRRASSPADLKNNEAIRLSMYPSAKKPAANELEKIEREDWPAPPALASILPELMRQRRKSRGEKDEDSDDEAPPEDPKIQREIEELSKFKDSSGIGKIIYKELEERKAQPMKLLDPWKASRVPGADHEPKYCTRYQSPMFASPSRFVDRPKRSWDDSDIRGYRTITTLSNYPVAKPGYGMEPRAHTLPLQGMYGGHIDFRYFDFETHRSSRYTSSSTMNTERESFGYSFSDKPGVSLLTLQKSSWHTEAEPQIYPYETLKITNFDLPRDVDLNRLEIHLDEEDFQNILEVPRNEFYRLPLWKQNDMKKKVDLF</sequence>
<keyword evidence="8" id="KW-1185">Reference proteome</keyword>
<dbReference type="OrthoDB" id="1746725at2759"/>
<evidence type="ECO:0000313" key="7">
    <source>
        <dbReference type="EMBL" id="CAC5426396.1"/>
    </source>
</evidence>
<evidence type="ECO:0000313" key="8">
    <source>
        <dbReference type="Proteomes" id="UP000507470"/>
    </source>
</evidence>
<feature type="compositionally biased region" description="Acidic residues" evidence="5">
    <location>
        <begin position="163"/>
        <end position="172"/>
    </location>
</feature>
<evidence type="ECO:0000256" key="1">
    <source>
        <dbReference type="ARBA" id="ARBA00004496"/>
    </source>
</evidence>
<gene>
    <name evidence="7" type="ORF">MCOR_58109</name>
</gene>
<proteinExistence type="predicted"/>
<dbReference type="Gene3D" id="1.10.950.10">
    <property type="entry name" value="Villin headpiece domain"/>
    <property type="match status" value="1"/>
</dbReference>
<reference evidence="7 8" key="1">
    <citation type="submission" date="2020-06" db="EMBL/GenBank/DDBJ databases">
        <authorList>
            <person name="Li R."/>
            <person name="Bekaert M."/>
        </authorList>
    </citation>
    <scope>NUCLEOTIDE SEQUENCE [LARGE SCALE GENOMIC DNA]</scope>
    <source>
        <strain evidence="8">wild</strain>
    </source>
</reference>
<protein>
    <submittedName>
        <fullName evidence="7">ABLIM</fullName>
    </submittedName>
</protein>
<evidence type="ECO:0000256" key="2">
    <source>
        <dbReference type="ARBA" id="ARBA00022490"/>
    </source>
</evidence>
<dbReference type="Proteomes" id="UP000507470">
    <property type="component" value="Unassembled WGS sequence"/>
</dbReference>
<accession>A0A6J8F3V2</accession>
<keyword evidence="4" id="KW-0677">Repeat</keyword>
<dbReference type="SUPFAM" id="SSF47050">
    <property type="entry name" value="VHP, Villin headpiece domain"/>
    <property type="match status" value="1"/>
</dbReference>
<feature type="compositionally biased region" description="Basic and acidic residues" evidence="5">
    <location>
        <begin position="129"/>
        <end position="138"/>
    </location>
</feature>
<dbReference type="Pfam" id="PF02209">
    <property type="entry name" value="VHP"/>
    <property type="match status" value="1"/>
</dbReference>
<dbReference type="SMART" id="SM00153">
    <property type="entry name" value="VHP"/>
    <property type="match status" value="1"/>
</dbReference>
<evidence type="ECO:0000256" key="4">
    <source>
        <dbReference type="ARBA" id="ARBA00022737"/>
    </source>
</evidence>
<evidence type="ECO:0000256" key="5">
    <source>
        <dbReference type="SAM" id="MobiDB-lite"/>
    </source>
</evidence>
<keyword evidence="2" id="KW-0963">Cytoplasm</keyword>
<dbReference type="InterPro" id="IPR051618">
    <property type="entry name" value="Actin-binding_LIM"/>
</dbReference>
<dbReference type="GO" id="GO:0051015">
    <property type="term" value="F:actin filament binding"/>
    <property type="evidence" value="ECO:0007669"/>
    <property type="project" value="TreeGrafter"/>
</dbReference>
<dbReference type="InterPro" id="IPR032402">
    <property type="entry name" value="AbLIM_anchor"/>
</dbReference>
<dbReference type="PROSITE" id="PS51089">
    <property type="entry name" value="HP"/>
    <property type="match status" value="1"/>
</dbReference>
<feature type="compositionally biased region" description="Basic and acidic residues" evidence="5">
    <location>
        <begin position="173"/>
        <end position="185"/>
    </location>
</feature>